<dbReference type="Proteomes" id="UP001437256">
    <property type="component" value="Unassembled WGS sequence"/>
</dbReference>
<reference evidence="3 4" key="1">
    <citation type="submission" date="2024-05" db="EMBL/GenBank/DDBJ databases">
        <title>A draft genome resource for the thread blight pathogen Marasmius tenuissimus strain MS-2.</title>
        <authorList>
            <person name="Yulfo-Soto G.E."/>
            <person name="Baruah I.K."/>
            <person name="Amoako-Attah I."/>
            <person name="Bukari Y."/>
            <person name="Meinhardt L.W."/>
            <person name="Bailey B.A."/>
            <person name="Cohen S.P."/>
        </authorList>
    </citation>
    <scope>NUCLEOTIDE SEQUENCE [LARGE SCALE GENOMIC DNA]</scope>
    <source>
        <strain evidence="3 4">MS-2</strain>
    </source>
</reference>
<dbReference type="Pfam" id="PF24883">
    <property type="entry name" value="NPHP3_N"/>
    <property type="match status" value="1"/>
</dbReference>
<evidence type="ECO:0000313" key="4">
    <source>
        <dbReference type="Proteomes" id="UP001437256"/>
    </source>
</evidence>
<accession>A0ABR3AIS4</accession>
<comment type="caution">
    <text evidence="3">The sequence shown here is derived from an EMBL/GenBank/DDBJ whole genome shotgun (WGS) entry which is preliminary data.</text>
</comment>
<keyword evidence="4" id="KW-1185">Reference proteome</keyword>
<proteinExistence type="predicted"/>
<feature type="domain" description="Nephrocystin 3-like N-terminal" evidence="2">
    <location>
        <begin position="77"/>
        <end position="177"/>
    </location>
</feature>
<evidence type="ECO:0000259" key="2">
    <source>
        <dbReference type="Pfam" id="PF24883"/>
    </source>
</evidence>
<evidence type="ECO:0000256" key="1">
    <source>
        <dbReference type="ARBA" id="ARBA00022737"/>
    </source>
</evidence>
<name>A0ABR3AIS4_9AGAR</name>
<dbReference type="InterPro" id="IPR056884">
    <property type="entry name" value="NPHP3-like_N"/>
</dbReference>
<keyword evidence="1" id="KW-0677">Repeat</keyword>
<organism evidence="3 4">
    <name type="scientific">Marasmius tenuissimus</name>
    <dbReference type="NCBI Taxonomy" id="585030"/>
    <lineage>
        <taxon>Eukaryota</taxon>
        <taxon>Fungi</taxon>
        <taxon>Dikarya</taxon>
        <taxon>Basidiomycota</taxon>
        <taxon>Agaricomycotina</taxon>
        <taxon>Agaricomycetes</taxon>
        <taxon>Agaricomycetidae</taxon>
        <taxon>Agaricales</taxon>
        <taxon>Marasmiineae</taxon>
        <taxon>Marasmiaceae</taxon>
        <taxon>Marasmius</taxon>
    </lineage>
</organism>
<sequence>MAQVVNNGRDQNLHTGAGDLNVNNIGRDLVQNFASMGFSSYVEALRRTVAAAGASHTAEQQYTRGSCLKGTREEAIEDIHTWRTSGDPSRPICWLFGKAGVGKSAIATTIAKACEEDGLVASFFFFRSDPKRDNPSALIPTIALGLMSKFPSLRTFIDERIHRDPTILEANLEDQFRGLS</sequence>
<dbReference type="InterPro" id="IPR027417">
    <property type="entry name" value="P-loop_NTPase"/>
</dbReference>
<dbReference type="Gene3D" id="3.40.50.300">
    <property type="entry name" value="P-loop containing nucleotide triphosphate hydrolases"/>
    <property type="match status" value="1"/>
</dbReference>
<dbReference type="SUPFAM" id="SSF52540">
    <property type="entry name" value="P-loop containing nucleoside triphosphate hydrolases"/>
    <property type="match status" value="1"/>
</dbReference>
<protein>
    <recommendedName>
        <fullName evidence="2">Nephrocystin 3-like N-terminal domain-containing protein</fullName>
    </recommendedName>
</protein>
<gene>
    <name evidence="3" type="ORF">AAF712_000612</name>
</gene>
<dbReference type="EMBL" id="JBBXMP010000001">
    <property type="protein sequence ID" value="KAL0072849.1"/>
    <property type="molecule type" value="Genomic_DNA"/>
</dbReference>
<evidence type="ECO:0000313" key="3">
    <source>
        <dbReference type="EMBL" id="KAL0072849.1"/>
    </source>
</evidence>